<dbReference type="PANTHER" id="PTHR42256:SF1">
    <property type="entry name" value="FE2OG DIOXYGENASE DOMAIN-CONTAINING PROTEIN"/>
    <property type="match status" value="1"/>
</dbReference>
<proteinExistence type="predicted"/>
<gene>
    <name evidence="3" type="ORF">PCOR1329_LOCUS74107</name>
</gene>
<protein>
    <recommendedName>
        <fullName evidence="2">Alpha-ketoglutarate-dependent dioxygenase AlkB-like domain-containing protein</fullName>
    </recommendedName>
</protein>
<feature type="compositionally biased region" description="Low complexity" evidence="1">
    <location>
        <begin position="39"/>
        <end position="50"/>
    </location>
</feature>
<accession>A0ABN9X7B4</accession>
<evidence type="ECO:0000313" key="3">
    <source>
        <dbReference type="EMBL" id="CAK0895331.1"/>
    </source>
</evidence>
<evidence type="ECO:0000259" key="2">
    <source>
        <dbReference type="Pfam" id="PF13532"/>
    </source>
</evidence>
<feature type="domain" description="Alpha-ketoglutarate-dependent dioxygenase AlkB-like" evidence="2">
    <location>
        <begin position="202"/>
        <end position="311"/>
    </location>
</feature>
<dbReference type="EMBL" id="CAUYUJ010020024">
    <property type="protein sequence ID" value="CAK0895331.1"/>
    <property type="molecule type" value="Genomic_DNA"/>
</dbReference>
<sequence length="336" mass="35388">MEPAEEAPPAAGDGARARLAYLLAPPGKVAAGAQDPPLGASAAGASASTEAGEDRAASGSEAATPPRRAARPLTEAGAPPAVLGIASAECRGCGAPEAKTDRVLAELGLVNIYCERCWGSWERCGWWRPTVRISTTPPPRGPADGLPDYGPEAVFCLPAFLCGHEDMSLLAQLSSDLPQGREFSDWHGARHLGMQFEGSGARHDGADAPPALQKLVAKLEAAFGIRASASRLNLYRSAEDYKPFHYDRGRDSQGVPQVTVGASFGATRELTLMHVASGVTMEFPMHNGDVFAFTPEVNSVFMHGVPRAKARGGAGEQPRMSLILWGSRVQLLGERP</sequence>
<dbReference type="PANTHER" id="PTHR42256">
    <property type="entry name" value="OXOGLUTARATE/IRON-DEPENDENT DIOXYGENASE"/>
    <property type="match status" value="1"/>
</dbReference>
<evidence type="ECO:0000313" key="4">
    <source>
        <dbReference type="Proteomes" id="UP001189429"/>
    </source>
</evidence>
<organism evidence="3 4">
    <name type="scientific">Prorocentrum cordatum</name>
    <dbReference type="NCBI Taxonomy" id="2364126"/>
    <lineage>
        <taxon>Eukaryota</taxon>
        <taxon>Sar</taxon>
        <taxon>Alveolata</taxon>
        <taxon>Dinophyceae</taxon>
        <taxon>Prorocentrales</taxon>
        <taxon>Prorocentraceae</taxon>
        <taxon>Prorocentrum</taxon>
    </lineage>
</organism>
<dbReference type="Pfam" id="PF13532">
    <property type="entry name" value="2OG-FeII_Oxy_2"/>
    <property type="match status" value="1"/>
</dbReference>
<dbReference type="InterPro" id="IPR037151">
    <property type="entry name" value="AlkB-like_sf"/>
</dbReference>
<keyword evidence="4" id="KW-1185">Reference proteome</keyword>
<dbReference type="SUPFAM" id="SSF51197">
    <property type="entry name" value="Clavaminate synthase-like"/>
    <property type="match status" value="1"/>
</dbReference>
<name>A0ABN9X7B4_9DINO</name>
<dbReference type="Proteomes" id="UP001189429">
    <property type="component" value="Unassembled WGS sequence"/>
</dbReference>
<reference evidence="3" key="1">
    <citation type="submission" date="2023-10" db="EMBL/GenBank/DDBJ databases">
        <authorList>
            <person name="Chen Y."/>
            <person name="Shah S."/>
            <person name="Dougan E. K."/>
            <person name="Thang M."/>
            <person name="Chan C."/>
        </authorList>
    </citation>
    <scope>NUCLEOTIDE SEQUENCE [LARGE SCALE GENOMIC DNA]</scope>
</reference>
<dbReference type="Gene3D" id="2.60.120.590">
    <property type="entry name" value="Alpha-ketoglutarate-dependent dioxygenase AlkB-like"/>
    <property type="match status" value="1"/>
</dbReference>
<dbReference type="InterPro" id="IPR027450">
    <property type="entry name" value="AlkB-like"/>
</dbReference>
<feature type="region of interest" description="Disordered" evidence="1">
    <location>
        <begin position="32"/>
        <end position="76"/>
    </location>
</feature>
<evidence type="ECO:0000256" key="1">
    <source>
        <dbReference type="SAM" id="MobiDB-lite"/>
    </source>
</evidence>
<comment type="caution">
    <text evidence="3">The sequence shown here is derived from an EMBL/GenBank/DDBJ whole genome shotgun (WGS) entry which is preliminary data.</text>
</comment>
<feature type="compositionally biased region" description="Low complexity" evidence="1">
    <location>
        <begin position="61"/>
        <end position="76"/>
    </location>
</feature>